<evidence type="ECO:0000256" key="3">
    <source>
        <dbReference type="ARBA" id="ARBA00022629"/>
    </source>
</evidence>
<evidence type="ECO:0000313" key="10">
    <source>
        <dbReference type="Proteomes" id="UP001165060"/>
    </source>
</evidence>
<dbReference type="HAMAP" id="MF_00455">
    <property type="entry name" value="Xylose_isom_A"/>
    <property type="match status" value="1"/>
</dbReference>
<proteinExistence type="inferred from homology"/>
<sequence length="438" mass="49583">MPAPCFPDISAIQYAGESSVDPLSYRFYNATEVIAGKTMAEWCRFSICYWHSFTWKGSDPFGVGTMTRGWDDEAPGSLETAKRRVDACFEFMEKLGIDYFTFHDRDVAPEGADLGESNANLDEVVGYIEENMARTGKKLLWSTQNLFTHKRYMNGGSTNPDFHSFAYACAQAKKVLEVNKRLGGENVVYWGGREGYQTVLNTDVKREIDHLAAFFKMIVKYQEKIGDDAQLLIEPKPREPTKHQYDYDAQTVIGFLYEYGLDKKFKLNIEPNHTTLAGHDYEHDVLMASKFGMLGSIDANSGDPMLGWDTDMFPTDIKKTTLVMKTVMEQGGLKTGGLNFDCKVRRESTDPRDLFIGHIGAIDNFARGLRNAARILEENVIPGMVSDRYATFDEGLGKKVESGEATLEEMEEYVTKNGEPDQKSGRQEEYEMIFNRYV</sequence>
<evidence type="ECO:0000256" key="1">
    <source>
        <dbReference type="ARBA" id="ARBA00005765"/>
    </source>
</evidence>
<keyword evidence="5 8" id="KW-0413">Isomerase</keyword>
<dbReference type="SUPFAM" id="SSF51658">
    <property type="entry name" value="Xylose isomerase-like"/>
    <property type="match status" value="1"/>
</dbReference>
<dbReference type="InterPro" id="IPR013452">
    <property type="entry name" value="Xylose_isom_bac"/>
</dbReference>
<reference evidence="9 10" key="1">
    <citation type="journal article" date="2023" name="Commun. Biol.">
        <title>Genome analysis of Parmales, the sister group of diatoms, reveals the evolutionary specialization of diatoms from phago-mixotrophs to photoautotrophs.</title>
        <authorList>
            <person name="Ban H."/>
            <person name="Sato S."/>
            <person name="Yoshikawa S."/>
            <person name="Yamada K."/>
            <person name="Nakamura Y."/>
            <person name="Ichinomiya M."/>
            <person name="Sato N."/>
            <person name="Blanc-Mathieu R."/>
            <person name="Endo H."/>
            <person name="Kuwata A."/>
            <person name="Ogata H."/>
        </authorList>
    </citation>
    <scope>NUCLEOTIDE SEQUENCE [LARGE SCALE GENOMIC DNA]</scope>
</reference>
<evidence type="ECO:0000256" key="4">
    <source>
        <dbReference type="ARBA" id="ARBA00022723"/>
    </source>
</evidence>
<dbReference type="NCBIfam" id="TIGR02630">
    <property type="entry name" value="xylose_isom_A"/>
    <property type="match status" value="1"/>
</dbReference>
<evidence type="ECO:0000256" key="2">
    <source>
        <dbReference type="ARBA" id="ARBA00011958"/>
    </source>
</evidence>
<keyword evidence="3 8" id="KW-0859">Xylose metabolism</keyword>
<evidence type="ECO:0000256" key="7">
    <source>
        <dbReference type="ARBA" id="ARBA00033659"/>
    </source>
</evidence>
<dbReference type="PRINTS" id="PR00688">
    <property type="entry name" value="XYLOSISMRASE"/>
</dbReference>
<keyword evidence="10" id="KW-1185">Reference proteome</keyword>
<dbReference type="InterPro" id="IPR001998">
    <property type="entry name" value="Xylose_isomerase"/>
</dbReference>
<dbReference type="PANTHER" id="PTHR48408">
    <property type="match status" value="1"/>
</dbReference>
<organism evidence="9 10">
    <name type="scientific">Tetraparma gracilis</name>
    <dbReference type="NCBI Taxonomy" id="2962635"/>
    <lineage>
        <taxon>Eukaryota</taxon>
        <taxon>Sar</taxon>
        <taxon>Stramenopiles</taxon>
        <taxon>Ochrophyta</taxon>
        <taxon>Bolidophyceae</taxon>
        <taxon>Parmales</taxon>
        <taxon>Triparmaceae</taxon>
        <taxon>Tetraparma</taxon>
    </lineage>
</organism>
<dbReference type="NCBIfam" id="NF003998">
    <property type="entry name" value="PRK05474.1"/>
    <property type="match status" value="1"/>
</dbReference>
<dbReference type="EMBL" id="BRYB01002246">
    <property type="protein sequence ID" value="GMI41848.1"/>
    <property type="molecule type" value="Genomic_DNA"/>
</dbReference>
<dbReference type="EC" id="5.3.1.5" evidence="2 8"/>
<name>A0ABQ6N644_9STRA</name>
<dbReference type="PANTHER" id="PTHR48408:SF1">
    <property type="entry name" value="XYLOSE ISOMERASE"/>
    <property type="match status" value="1"/>
</dbReference>
<accession>A0ABQ6N644</accession>
<keyword evidence="6 8" id="KW-0119">Carbohydrate metabolism</keyword>
<dbReference type="Gene3D" id="3.20.20.150">
    <property type="entry name" value="Divalent-metal-dependent TIM barrel enzymes"/>
    <property type="match status" value="1"/>
</dbReference>
<comment type="caution">
    <text evidence="9">The sequence shown here is derived from an EMBL/GenBank/DDBJ whole genome shotgun (WGS) entry which is preliminary data.</text>
</comment>
<dbReference type="InterPro" id="IPR036237">
    <property type="entry name" value="Xyl_isomerase-like_sf"/>
</dbReference>
<evidence type="ECO:0000256" key="5">
    <source>
        <dbReference type="ARBA" id="ARBA00023235"/>
    </source>
</evidence>
<evidence type="ECO:0000256" key="6">
    <source>
        <dbReference type="ARBA" id="ARBA00023277"/>
    </source>
</evidence>
<evidence type="ECO:0000313" key="9">
    <source>
        <dbReference type="EMBL" id="GMI41848.1"/>
    </source>
</evidence>
<keyword evidence="4 8" id="KW-0479">Metal-binding</keyword>
<gene>
    <name evidence="9" type="ORF">TeGR_g14277</name>
</gene>
<comment type="similarity">
    <text evidence="1 8">Belongs to the xylose isomerase family.</text>
</comment>
<protein>
    <recommendedName>
        <fullName evidence="2 8">Xylose isomerase</fullName>
        <ecNumber evidence="2 8">5.3.1.5</ecNumber>
    </recommendedName>
</protein>
<comment type="catalytic activity">
    <reaction evidence="7 8">
        <text>alpha-D-xylose = alpha-D-xylulofuranose</text>
        <dbReference type="Rhea" id="RHEA:22816"/>
        <dbReference type="ChEBI" id="CHEBI:28518"/>
        <dbReference type="ChEBI" id="CHEBI:188998"/>
        <dbReference type="EC" id="5.3.1.5"/>
    </reaction>
</comment>
<dbReference type="Proteomes" id="UP001165060">
    <property type="component" value="Unassembled WGS sequence"/>
</dbReference>
<evidence type="ECO:0000256" key="8">
    <source>
        <dbReference type="RuleBase" id="RU000609"/>
    </source>
</evidence>
<dbReference type="PROSITE" id="PS51415">
    <property type="entry name" value="XYLOSE_ISOMERASE"/>
    <property type="match status" value="1"/>
</dbReference>